<feature type="region of interest" description="Disordered" evidence="1">
    <location>
        <begin position="300"/>
        <end position="332"/>
    </location>
</feature>
<evidence type="ECO:0000313" key="3">
    <source>
        <dbReference type="EMBL" id="KAF4637932.1"/>
    </source>
</evidence>
<evidence type="ECO:0000313" key="4">
    <source>
        <dbReference type="Proteomes" id="UP000566819"/>
    </source>
</evidence>
<feature type="compositionally biased region" description="Polar residues" evidence="1">
    <location>
        <begin position="321"/>
        <end position="332"/>
    </location>
</feature>
<feature type="compositionally biased region" description="Low complexity" evidence="1">
    <location>
        <begin position="622"/>
        <end position="651"/>
    </location>
</feature>
<feature type="transmembrane region" description="Helical" evidence="2">
    <location>
        <begin position="199"/>
        <end position="220"/>
    </location>
</feature>
<dbReference type="EMBL" id="JAAMPI010000005">
    <property type="protein sequence ID" value="KAF4637932.1"/>
    <property type="molecule type" value="Genomic_DNA"/>
</dbReference>
<reference evidence="3 4" key="1">
    <citation type="submission" date="2020-03" db="EMBL/GenBank/DDBJ databases">
        <title>Draft Genome Sequence of Cudoniella acicularis.</title>
        <authorList>
            <person name="Buettner E."/>
            <person name="Kellner H."/>
        </authorList>
    </citation>
    <scope>NUCLEOTIDE SEQUENCE [LARGE SCALE GENOMIC DNA]</scope>
    <source>
        <strain evidence="3 4">DSM 108380</strain>
    </source>
</reference>
<accession>A0A8H4W8K4</accession>
<keyword evidence="2" id="KW-0472">Membrane</keyword>
<comment type="caution">
    <text evidence="3">The sequence shown here is derived from an EMBL/GenBank/DDBJ whole genome shotgun (WGS) entry which is preliminary data.</text>
</comment>
<dbReference type="OrthoDB" id="5240840at2759"/>
<feature type="compositionally biased region" description="Low complexity" evidence="1">
    <location>
        <begin position="665"/>
        <end position="675"/>
    </location>
</feature>
<keyword evidence="2" id="KW-0812">Transmembrane</keyword>
<gene>
    <name evidence="3" type="ORF">G7Y89_g161</name>
</gene>
<dbReference type="AlphaFoldDB" id="A0A8H4W8K4"/>
<sequence>MALQEAIPSTHVQSLTTLSSSAATSTPDSVVSVVSQTTAASVQVQTTASIADTTTLSSTDVAPAAAAQSSVFSAASVPPVSVPVNIPPVTTSAAAVSTTLAPVINTSSPEAQTTSISSTENTASKGTTPTTSSSTPVVVAQSEVHTSPTPSTVENGGNGGFQSLAMSIAPTAEATVAPSTESSAAGGISSNPRLTAAPVVGGVLGSMGLLAGLALLFWFLRRRRKVGRESLLTPLTTGKRTEFYATEKREEAGSGYDEEKWDPDRGTQRDRVRAVAASFKSGVLGIGSTLKSKVVRDRSDTPSVDLNRGHSQFLDGPIPQHSRNNSVLSNHGSNLSVKDRFNDWWDRFREDISSRIRMRKSNEPADPFAAARSMTEQQAKLNNPVDFDQLLGMDDRELQLQADRRRADLGKTQSGASLPPLGSLGLDFASNDPFADPQNNSWQQSAARRNSRSNTYDSSANPFADPSNPFSDPISLPQPSFSKQNNYIADIRRSRGQSIDATHTGPSGTFRPPSATTGPASRYPSSLAPSRDSYRDTVFSSFSGNARKGKGRSDPFDLERPELWRRNPNNQLYPNPLTTSNLQGQQPNYGPRVTSTQRIQSNATYESKYSSGVSSLGGWGDPGPDLGPGSQSSSMRGNASSSGGSGDFSTNGGAGIYREQGDGNVSPISFSSGISSKGGVGKAM</sequence>
<feature type="region of interest" description="Disordered" evidence="1">
    <location>
        <begin position="408"/>
        <end position="482"/>
    </location>
</feature>
<feature type="compositionally biased region" description="Low complexity" evidence="1">
    <location>
        <begin position="417"/>
        <end position="426"/>
    </location>
</feature>
<keyword evidence="4" id="KW-1185">Reference proteome</keyword>
<feature type="compositionally biased region" description="Polar residues" evidence="1">
    <location>
        <begin position="498"/>
        <end position="507"/>
    </location>
</feature>
<feature type="compositionally biased region" description="Polar residues" evidence="1">
    <location>
        <begin position="437"/>
        <end position="461"/>
    </location>
</feature>
<protein>
    <submittedName>
        <fullName evidence="3">Uncharacterized protein</fullName>
    </submittedName>
</protein>
<organism evidence="3 4">
    <name type="scientific">Cudoniella acicularis</name>
    <dbReference type="NCBI Taxonomy" id="354080"/>
    <lineage>
        <taxon>Eukaryota</taxon>
        <taxon>Fungi</taxon>
        <taxon>Dikarya</taxon>
        <taxon>Ascomycota</taxon>
        <taxon>Pezizomycotina</taxon>
        <taxon>Leotiomycetes</taxon>
        <taxon>Helotiales</taxon>
        <taxon>Tricladiaceae</taxon>
        <taxon>Cudoniella</taxon>
    </lineage>
</organism>
<feature type="compositionally biased region" description="Polar residues" evidence="1">
    <location>
        <begin position="177"/>
        <end position="192"/>
    </location>
</feature>
<feature type="compositionally biased region" description="Polar residues" evidence="1">
    <location>
        <begin position="143"/>
        <end position="155"/>
    </location>
</feature>
<feature type="region of interest" description="Disordered" evidence="1">
    <location>
        <begin position="107"/>
        <end position="192"/>
    </location>
</feature>
<evidence type="ECO:0000256" key="1">
    <source>
        <dbReference type="SAM" id="MobiDB-lite"/>
    </source>
</evidence>
<feature type="region of interest" description="Disordered" evidence="1">
    <location>
        <begin position="498"/>
        <end position="684"/>
    </location>
</feature>
<proteinExistence type="predicted"/>
<dbReference type="Proteomes" id="UP000566819">
    <property type="component" value="Unassembled WGS sequence"/>
</dbReference>
<name>A0A8H4W8K4_9HELO</name>
<feature type="compositionally biased region" description="Basic and acidic residues" evidence="1">
    <location>
        <begin position="551"/>
        <end position="565"/>
    </location>
</feature>
<feature type="region of interest" description="Disordered" evidence="1">
    <location>
        <begin position="246"/>
        <end position="269"/>
    </location>
</feature>
<feature type="compositionally biased region" description="Polar residues" evidence="1">
    <location>
        <begin position="567"/>
        <end position="613"/>
    </location>
</feature>
<feature type="compositionally biased region" description="Polar residues" evidence="1">
    <location>
        <begin position="107"/>
        <end position="126"/>
    </location>
</feature>
<evidence type="ECO:0000256" key="2">
    <source>
        <dbReference type="SAM" id="Phobius"/>
    </source>
</evidence>
<feature type="compositionally biased region" description="Low complexity" evidence="1">
    <location>
        <begin position="127"/>
        <end position="139"/>
    </location>
</feature>
<keyword evidence="2" id="KW-1133">Transmembrane helix</keyword>
<feature type="compositionally biased region" description="Polar residues" evidence="1">
    <location>
        <begin position="514"/>
        <end position="528"/>
    </location>
</feature>